<evidence type="ECO:0000256" key="9">
    <source>
        <dbReference type="ARBA" id="ARBA00022729"/>
    </source>
</evidence>
<evidence type="ECO:0000256" key="14">
    <source>
        <dbReference type="ARBA" id="ARBA00023053"/>
    </source>
</evidence>
<evidence type="ECO:0000256" key="18">
    <source>
        <dbReference type="ARBA" id="ARBA00023201"/>
    </source>
</evidence>
<evidence type="ECO:0000256" key="7">
    <source>
        <dbReference type="ARBA" id="ARBA00022568"/>
    </source>
</evidence>
<dbReference type="PANTHER" id="PTHR10846">
    <property type="entry name" value="SODIUM/POTASSIUM/CALCIUM EXCHANGER"/>
    <property type="match status" value="1"/>
</dbReference>
<evidence type="ECO:0000256" key="2">
    <source>
        <dbReference type="ARBA" id="ARBA00005364"/>
    </source>
</evidence>
<dbReference type="FunFam" id="1.20.1420.30:FF:000005">
    <property type="entry name" value="sodium/potassium/calcium exchanger 3 isoform X1"/>
    <property type="match status" value="1"/>
</dbReference>
<reference evidence="23" key="2">
    <citation type="submission" date="2025-08" db="UniProtKB">
        <authorList>
            <consortium name="Ensembl"/>
        </authorList>
    </citation>
    <scope>IDENTIFICATION</scope>
</reference>
<evidence type="ECO:0000256" key="15">
    <source>
        <dbReference type="ARBA" id="ARBA00023065"/>
    </source>
</evidence>
<dbReference type="Gene3D" id="1.20.1420.30">
    <property type="entry name" value="NCX, central ion-binding region"/>
    <property type="match status" value="2"/>
</dbReference>
<evidence type="ECO:0000256" key="17">
    <source>
        <dbReference type="ARBA" id="ARBA00023180"/>
    </source>
</evidence>
<comment type="subcellular location">
    <subcellularLocation>
        <location evidence="1">Cell membrane</location>
        <topology evidence="1">Multi-pass membrane protein</topology>
    </subcellularLocation>
</comment>
<accession>A0A803VMF7</accession>
<dbReference type="GO" id="GO:0006874">
    <property type="term" value="P:intracellular calcium ion homeostasis"/>
    <property type="evidence" value="ECO:0007669"/>
    <property type="project" value="TreeGrafter"/>
</dbReference>
<sequence length="561" mass="62416">MSVGTCSTRTLGFTLFAFYPCSLLVGTCSPAGIMQEKISASGHNVFLFNTGQELAVPDRSIVSAMWRNRRLMASPNETHEEKNCTEPAINEFPEDIFTNKERQQGGILLHIIAALYMFYALAIVCDDFFVPSLEKICEKLHLSEDVAGATFMAAGSSTPELFASVIGVFITHGDVGVGTIVGSAVFNILCIVGVCGLFAGQVVCLTQWAVFRDSVYYTISVIILIVFIYDEKIEWWESLVLIIMYSFYILIMKYNVRMQNFFTLKSKNVGNGDTVNNELEDVKGIQQYGKNSVVMVDEIICSSPPKYRFPEAGLRIMITNKFGPRTRMRMASRLIINERQRLIQSANGSSKALQNRRQENIENGNIPVGNQEEESEQDSLTPFSVPDGKMNKIKWLLTWPLIFLLFTTIPNCSKPRWEKCFMLTFILSTLWIALFSYFMVWMVTVIGYTLGIPDVIMGITFLAAGTSVPDCMASLIVARQGLGDMAVSNTVGSNVFDILVGLGVPWGLQTMAIDYGSTVKINSKGLVYSVALLLGSVALTGTFCRKNQIKYKESRRCLESM</sequence>
<keyword evidence="16 21" id="KW-0472">Membrane</keyword>
<reference evidence="23 24" key="1">
    <citation type="journal article" date="2012" name="Nature">
        <title>The genomic landscape of species divergence in Ficedula flycatchers.</title>
        <authorList>
            <person name="Ellegren H."/>
            <person name="Smeds L."/>
            <person name="Burri R."/>
            <person name="Olason P.I."/>
            <person name="Backstrom N."/>
            <person name="Kawakami T."/>
            <person name="Kunstner A."/>
            <person name="Makinen H."/>
            <person name="Nadachowska-Brzyska K."/>
            <person name="Qvarnstrom A."/>
            <person name="Uebbing S."/>
            <person name="Wolf J.B."/>
        </authorList>
    </citation>
    <scope>NUCLEOTIDE SEQUENCE [LARGE SCALE GENOMIC DNA]</scope>
</reference>
<dbReference type="GO" id="GO:0007608">
    <property type="term" value="P:sensory perception of smell"/>
    <property type="evidence" value="ECO:0007669"/>
    <property type="project" value="TreeGrafter"/>
</dbReference>
<keyword evidence="15" id="KW-0406">Ion transport</keyword>
<dbReference type="Ensembl" id="ENSFALT00000026957.1">
    <property type="protein sequence ID" value="ENSFALP00000023913.1"/>
    <property type="gene ID" value="ENSFALG00000002427.2"/>
</dbReference>
<feature type="transmembrane region" description="Helical" evidence="21">
    <location>
        <begin position="210"/>
        <end position="229"/>
    </location>
</feature>
<evidence type="ECO:0000256" key="20">
    <source>
        <dbReference type="SAM" id="MobiDB-lite"/>
    </source>
</evidence>
<evidence type="ECO:0000256" key="13">
    <source>
        <dbReference type="ARBA" id="ARBA00022989"/>
    </source>
</evidence>
<evidence type="ECO:0000256" key="8">
    <source>
        <dbReference type="ARBA" id="ARBA00022692"/>
    </source>
</evidence>
<keyword evidence="5" id="KW-1003">Cell membrane</keyword>
<keyword evidence="3" id="KW-0813">Transport</keyword>
<feature type="region of interest" description="Disordered" evidence="20">
    <location>
        <begin position="347"/>
        <end position="381"/>
    </location>
</feature>
<dbReference type="GO" id="GO:0005262">
    <property type="term" value="F:calcium channel activity"/>
    <property type="evidence" value="ECO:0007669"/>
    <property type="project" value="TreeGrafter"/>
</dbReference>
<reference evidence="23" key="3">
    <citation type="submission" date="2025-09" db="UniProtKB">
        <authorList>
            <consortium name="Ensembl"/>
        </authorList>
    </citation>
    <scope>IDENTIFICATION</scope>
</reference>
<dbReference type="AlphaFoldDB" id="A0A803VMF7"/>
<keyword evidence="17" id="KW-0325">Glycoprotein</keyword>
<dbReference type="NCBIfam" id="TIGR00367">
    <property type="entry name" value="calcium/sodium antiporter"/>
    <property type="match status" value="1"/>
</dbReference>
<name>A0A803VMF7_FICAL</name>
<dbReference type="InterPro" id="IPR004481">
    <property type="entry name" value="K/Na/Ca-exchanger"/>
</dbReference>
<keyword evidence="24" id="KW-1185">Reference proteome</keyword>
<evidence type="ECO:0000256" key="3">
    <source>
        <dbReference type="ARBA" id="ARBA00022448"/>
    </source>
</evidence>
<feature type="transmembrane region" description="Helical" evidence="21">
    <location>
        <begin position="526"/>
        <end position="544"/>
    </location>
</feature>
<keyword evidence="6" id="KW-0633">Potassium transport</keyword>
<keyword evidence="12" id="KW-0630">Potassium</keyword>
<keyword evidence="10" id="KW-0677">Repeat</keyword>
<feature type="transmembrane region" description="Helical" evidence="21">
    <location>
        <begin position="420"/>
        <end position="443"/>
    </location>
</feature>
<feature type="domain" description="Sodium/calcium exchanger membrane region" evidence="22">
    <location>
        <begin position="111"/>
        <end position="252"/>
    </location>
</feature>
<keyword evidence="14" id="KW-0915">Sodium</keyword>
<keyword evidence="18" id="KW-0739">Sodium transport</keyword>
<evidence type="ECO:0000256" key="19">
    <source>
        <dbReference type="ARBA" id="ARBA00033627"/>
    </source>
</evidence>
<dbReference type="GO" id="GO:0005886">
    <property type="term" value="C:plasma membrane"/>
    <property type="evidence" value="ECO:0007669"/>
    <property type="project" value="UniProtKB-SubCell"/>
</dbReference>
<evidence type="ECO:0000256" key="21">
    <source>
        <dbReference type="SAM" id="Phobius"/>
    </source>
</evidence>
<dbReference type="InterPro" id="IPR044880">
    <property type="entry name" value="NCX_ion-bd_dom_sf"/>
</dbReference>
<comment type="similarity">
    <text evidence="2">Belongs to the Ca(2+):cation antiporter (CaCA) (TC 2.A.19) family. SLC24A subfamily.</text>
</comment>
<proteinExistence type="inferred from homology"/>
<keyword evidence="9" id="KW-0732">Signal</keyword>
<evidence type="ECO:0000256" key="11">
    <source>
        <dbReference type="ARBA" id="ARBA00022837"/>
    </source>
</evidence>
<keyword evidence="7" id="KW-0109">Calcium transport</keyword>
<feature type="transmembrane region" description="Helical" evidence="21">
    <location>
        <begin position="455"/>
        <end position="478"/>
    </location>
</feature>
<dbReference type="Proteomes" id="UP000016665">
    <property type="component" value="Chromosome 5"/>
</dbReference>
<feature type="domain" description="Sodium/calcium exchanger membrane region" evidence="22">
    <location>
        <begin position="422"/>
        <end position="553"/>
    </location>
</feature>
<keyword evidence="4" id="KW-0050">Antiport</keyword>
<feature type="transmembrane region" description="Helical" evidence="21">
    <location>
        <begin position="176"/>
        <end position="198"/>
    </location>
</feature>
<evidence type="ECO:0000313" key="23">
    <source>
        <dbReference type="Ensembl" id="ENSFALP00000023913.1"/>
    </source>
</evidence>
<evidence type="ECO:0000259" key="22">
    <source>
        <dbReference type="Pfam" id="PF01699"/>
    </source>
</evidence>
<protein>
    <submittedName>
        <fullName evidence="23">Solute carrier family 24 member 4</fullName>
    </submittedName>
</protein>
<dbReference type="GeneTree" id="ENSGT01030000234532"/>
<organism evidence="23 24">
    <name type="scientific">Ficedula albicollis</name>
    <name type="common">Collared flycatcher</name>
    <name type="synonym">Muscicapa albicollis</name>
    <dbReference type="NCBI Taxonomy" id="59894"/>
    <lineage>
        <taxon>Eukaryota</taxon>
        <taxon>Metazoa</taxon>
        <taxon>Chordata</taxon>
        <taxon>Craniata</taxon>
        <taxon>Vertebrata</taxon>
        <taxon>Euteleostomi</taxon>
        <taxon>Archelosauria</taxon>
        <taxon>Archosauria</taxon>
        <taxon>Dinosauria</taxon>
        <taxon>Saurischia</taxon>
        <taxon>Theropoda</taxon>
        <taxon>Coelurosauria</taxon>
        <taxon>Aves</taxon>
        <taxon>Neognathae</taxon>
        <taxon>Neoaves</taxon>
        <taxon>Telluraves</taxon>
        <taxon>Australaves</taxon>
        <taxon>Passeriformes</taxon>
        <taxon>Muscicapidae</taxon>
        <taxon>Ficedula</taxon>
    </lineage>
</organism>
<gene>
    <name evidence="23" type="primary">SLC24A4</name>
</gene>
<dbReference type="GO" id="GO:0008273">
    <property type="term" value="F:calcium, potassium:sodium antiporter activity"/>
    <property type="evidence" value="ECO:0007669"/>
    <property type="project" value="TreeGrafter"/>
</dbReference>
<keyword evidence="8 21" id="KW-0812">Transmembrane</keyword>
<evidence type="ECO:0000256" key="12">
    <source>
        <dbReference type="ARBA" id="ARBA00022958"/>
    </source>
</evidence>
<feature type="transmembrane region" description="Helical" evidence="21">
    <location>
        <begin position="235"/>
        <end position="256"/>
    </location>
</feature>
<evidence type="ECO:0000313" key="24">
    <source>
        <dbReference type="Proteomes" id="UP000016665"/>
    </source>
</evidence>
<evidence type="ECO:0000256" key="10">
    <source>
        <dbReference type="ARBA" id="ARBA00022737"/>
    </source>
</evidence>
<dbReference type="FunFam" id="1.20.1420.30:FF:000006">
    <property type="entry name" value="sodium/potassium/calcium exchanger 4 isoform X1"/>
    <property type="match status" value="1"/>
</dbReference>
<evidence type="ECO:0000256" key="16">
    <source>
        <dbReference type="ARBA" id="ARBA00023136"/>
    </source>
</evidence>
<feature type="transmembrane region" description="Helical" evidence="21">
    <location>
        <begin position="107"/>
        <end position="125"/>
    </location>
</feature>
<evidence type="ECO:0000256" key="6">
    <source>
        <dbReference type="ARBA" id="ARBA00022538"/>
    </source>
</evidence>
<evidence type="ECO:0000256" key="4">
    <source>
        <dbReference type="ARBA" id="ARBA00022449"/>
    </source>
</evidence>
<dbReference type="PANTHER" id="PTHR10846:SF21">
    <property type="entry name" value="SODIUM_POTASSIUM_CALCIUM EXCHANGER 4"/>
    <property type="match status" value="1"/>
</dbReference>
<evidence type="ECO:0000256" key="5">
    <source>
        <dbReference type="ARBA" id="ARBA00022475"/>
    </source>
</evidence>
<evidence type="ECO:0000256" key="1">
    <source>
        <dbReference type="ARBA" id="ARBA00004651"/>
    </source>
</evidence>
<dbReference type="Pfam" id="PF01699">
    <property type="entry name" value="Na_Ca_ex"/>
    <property type="match status" value="2"/>
</dbReference>
<keyword evidence="13 21" id="KW-1133">Transmembrane helix</keyword>
<keyword evidence="11" id="KW-0106">Calcium</keyword>
<dbReference type="InterPro" id="IPR004837">
    <property type="entry name" value="NaCa_Exmemb"/>
</dbReference>
<feature type="transmembrane region" description="Helical" evidence="21">
    <location>
        <begin position="485"/>
        <end position="506"/>
    </location>
</feature>
<comment type="catalytic activity">
    <reaction evidence="19">
        <text>Ca(2+)(out) + K(+)(out) + 4 Na(+)(in) = Ca(2+)(in) + K(+)(in) + 4 Na(+)(out)</text>
        <dbReference type="Rhea" id="RHEA:69967"/>
        <dbReference type="ChEBI" id="CHEBI:29101"/>
        <dbReference type="ChEBI" id="CHEBI:29103"/>
        <dbReference type="ChEBI" id="CHEBI:29108"/>
    </reaction>
</comment>